<dbReference type="PANTHER" id="PTHR35146:SF1">
    <property type="entry name" value="UPF0178 PROTEIN YAII"/>
    <property type="match status" value="1"/>
</dbReference>
<comment type="similarity">
    <text evidence="1 2">Belongs to the UPF0178 family.</text>
</comment>
<evidence type="ECO:0000313" key="3">
    <source>
        <dbReference type="EMBL" id="GAA0341218.1"/>
    </source>
</evidence>
<dbReference type="PANTHER" id="PTHR35146">
    <property type="entry name" value="UPF0178 PROTEIN YAII"/>
    <property type="match status" value="1"/>
</dbReference>
<comment type="caution">
    <text evidence="3">The sequence shown here is derived from an EMBL/GenBank/DDBJ whole genome shotgun (WGS) entry which is preliminary data.</text>
</comment>
<dbReference type="EMBL" id="BAAADJ010000059">
    <property type="protein sequence ID" value="GAA0341218.1"/>
    <property type="molecule type" value="Genomic_DNA"/>
</dbReference>
<evidence type="ECO:0000313" key="4">
    <source>
        <dbReference type="Proteomes" id="UP001500782"/>
    </source>
</evidence>
<keyword evidence="4" id="KW-1185">Reference proteome</keyword>
<dbReference type="Pfam" id="PF02639">
    <property type="entry name" value="DUF188"/>
    <property type="match status" value="1"/>
</dbReference>
<gene>
    <name evidence="3" type="ORF">GCM10008967_34480</name>
</gene>
<protein>
    <recommendedName>
        <fullName evidence="2">UPF0178 protein GCM10008967_34480</fullName>
    </recommendedName>
</protein>
<sequence length="161" mass="18453">MDYNVECIPYREKPKVFVNADACPVKDEIQNIANQHGLEVTYVASYAHYHQSTDEKKWKFVDAEKESADLYIVNASQKGDFVVTHDMGLAASIVPKCVYVITPRGKVIQEEDLDSLLFFRYASFKARRGGEKTKGPKKFTEQDRQNFSHHFLRILSKFAGI</sequence>
<accession>A0ABN0WM12</accession>
<evidence type="ECO:0000256" key="1">
    <source>
        <dbReference type="ARBA" id="ARBA00008522"/>
    </source>
</evidence>
<organism evidence="3 4">
    <name type="scientific">Bacillus carboniphilus</name>
    <dbReference type="NCBI Taxonomy" id="86663"/>
    <lineage>
        <taxon>Bacteria</taxon>
        <taxon>Bacillati</taxon>
        <taxon>Bacillota</taxon>
        <taxon>Bacilli</taxon>
        <taxon>Bacillales</taxon>
        <taxon>Bacillaceae</taxon>
        <taxon>Bacillus</taxon>
    </lineage>
</organism>
<proteinExistence type="inferred from homology"/>
<evidence type="ECO:0000256" key="2">
    <source>
        <dbReference type="HAMAP-Rule" id="MF_00489"/>
    </source>
</evidence>
<dbReference type="HAMAP" id="MF_00489">
    <property type="entry name" value="UPF0178"/>
    <property type="match status" value="1"/>
</dbReference>
<dbReference type="RefSeq" id="WP_343801779.1">
    <property type="nucleotide sequence ID" value="NZ_BAAADJ010000059.1"/>
</dbReference>
<reference evidence="3 4" key="1">
    <citation type="journal article" date="2019" name="Int. J. Syst. Evol. Microbiol.">
        <title>The Global Catalogue of Microorganisms (GCM) 10K type strain sequencing project: providing services to taxonomists for standard genome sequencing and annotation.</title>
        <authorList>
            <consortium name="The Broad Institute Genomics Platform"/>
            <consortium name="The Broad Institute Genome Sequencing Center for Infectious Disease"/>
            <person name="Wu L."/>
            <person name="Ma J."/>
        </authorList>
    </citation>
    <scope>NUCLEOTIDE SEQUENCE [LARGE SCALE GENOMIC DNA]</scope>
    <source>
        <strain evidence="3 4">JCM 9731</strain>
    </source>
</reference>
<dbReference type="Proteomes" id="UP001500782">
    <property type="component" value="Unassembled WGS sequence"/>
</dbReference>
<dbReference type="InterPro" id="IPR003791">
    <property type="entry name" value="UPF0178"/>
</dbReference>
<name>A0ABN0WM12_9BACI</name>